<evidence type="ECO:0000313" key="5">
    <source>
        <dbReference type="Proteomes" id="UP000800200"/>
    </source>
</evidence>
<gene>
    <name evidence="4" type="ORF">K469DRAFT_586666</name>
</gene>
<dbReference type="Proteomes" id="UP000800200">
    <property type="component" value="Unassembled WGS sequence"/>
</dbReference>
<reference evidence="4" key="1">
    <citation type="journal article" date="2020" name="Stud. Mycol.">
        <title>101 Dothideomycetes genomes: a test case for predicting lifestyles and emergence of pathogens.</title>
        <authorList>
            <person name="Haridas S."/>
            <person name="Albert R."/>
            <person name="Binder M."/>
            <person name="Bloem J."/>
            <person name="Labutti K."/>
            <person name="Salamov A."/>
            <person name="Andreopoulos B."/>
            <person name="Baker S."/>
            <person name="Barry K."/>
            <person name="Bills G."/>
            <person name="Bluhm B."/>
            <person name="Cannon C."/>
            <person name="Castanera R."/>
            <person name="Culley D."/>
            <person name="Daum C."/>
            <person name="Ezra D."/>
            <person name="Gonzalez J."/>
            <person name="Henrissat B."/>
            <person name="Kuo A."/>
            <person name="Liang C."/>
            <person name="Lipzen A."/>
            <person name="Lutzoni F."/>
            <person name="Magnuson J."/>
            <person name="Mondo S."/>
            <person name="Nolan M."/>
            <person name="Ohm R."/>
            <person name="Pangilinan J."/>
            <person name="Park H.-J."/>
            <person name="Ramirez L."/>
            <person name="Alfaro M."/>
            <person name="Sun H."/>
            <person name="Tritt A."/>
            <person name="Yoshinaga Y."/>
            <person name="Zwiers L.-H."/>
            <person name="Turgeon B."/>
            <person name="Goodwin S."/>
            <person name="Spatafora J."/>
            <person name="Crous P."/>
            <person name="Grigoriev I."/>
        </authorList>
    </citation>
    <scope>NUCLEOTIDE SEQUENCE</scope>
    <source>
        <strain evidence="4">CBS 207.26</strain>
    </source>
</reference>
<keyword evidence="2" id="KW-0472">Membrane</keyword>
<keyword evidence="1" id="KW-0175">Coiled coil</keyword>
<dbReference type="OrthoDB" id="3533814at2759"/>
<dbReference type="AlphaFoldDB" id="A0A6A6DWJ2"/>
<evidence type="ECO:0000259" key="3">
    <source>
        <dbReference type="Pfam" id="PF20237"/>
    </source>
</evidence>
<organism evidence="4 5">
    <name type="scientific">Zopfia rhizophila CBS 207.26</name>
    <dbReference type="NCBI Taxonomy" id="1314779"/>
    <lineage>
        <taxon>Eukaryota</taxon>
        <taxon>Fungi</taxon>
        <taxon>Dikarya</taxon>
        <taxon>Ascomycota</taxon>
        <taxon>Pezizomycotina</taxon>
        <taxon>Dothideomycetes</taxon>
        <taxon>Dothideomycetes incertae sedis</taxon>
        <taxon>Zopfiaceae</taxon>
        <taxon>Zopfia</taxon>
    </lineage>
</organism>
<feature type="transmembrane region" description="Helical" evidence="2">
    <location>
        <begin position="199"/>
        <end position="225"/>
    </location>
</feature>
<keyword evidence="2" id="KW-0812">Transmembrane</keyword>
<dbReference type="PANTHER" id="PTHR34502">
    <property type="entry name" value="DUF6594 DOMAIN-CONTAINING PROTEIN-RELATED"/>
    <property type="match status" value="1"/>
</dbReference>
<sequence>MSDQLRYLPGYPSLAAFIASDRDQTAAIYRRYNRLAARNLLHLQSELAELEAEQDRLDEEERLGDNASKQFSRNWPDFCCAALSDPRQKERKQLAENIRTTLHEYRKAIIFESQLAALPPPTKRTLKAFRWHFFNGGSDTGYPTLGAHSATLFDDSNDLVVLGVQEQDRLTSFVQNHLAWVFDIDARNGNIAYTSDRRMAGFVALLSTIIAAVLLIGAIVSLYTVKSPRKKLGIIAAFTTLFAANVGLLTNAGRAELFAASAA</sequence>
<proteinExistence type="predicted"/>
<keyword evidence="2" id="KW-1133">Transmembrane helix</keyword>
<dbReference type="PANTHER" id="PTHR34502:SF4">
    <property type="entry name" value="DUF6594 DOMAIN-CONTAINING PROTEIN"/>
    <property type="match status" value="1"/>
</dbReference>
<dbReference type="EMBL" id="ML994648">
    <property type="protein sequence ID" value="KAF2182350.1"/>
    <property type="molecule type" value="Genomic_DNA"/>
</dbReference>
<protein>
    <recommendedName>
        <fullName evidence="3">DUF6594 domain-containing protein</fullName>
    </recommendedName>
</protein>
<accession>A0A6A6DWJ2</accession>
<keyword evidence="5" id="KW-1185">Reference proteome</keyword>
<name>A0A6A6DWJ2_9PEZI</name>
<evidence type="ECO:0000256" key="2">
    <source>
        <dbReference type="SAM" id="Phobius"/>
    </source>
</evidence>
<feature type="domain" description="DUF6594" evidence="3">
    <location>
        <begin position="11"/>
        <end position="263"/>
    </location>
</feature>
<evidence type="ECO:0000313" key="4">
    <source>
        <dbReference type="EMBL" id="KAF2182350.1"/>
    </source>
</evidence>
<dbReference type="Pfam" id="PF20237">
    <property type="entry name" value="DUF6594"/>
    <property type="match status" value="1"/>
</dbReference>
<feature type="coiled-coil region" evidence="1">
    <location>
        <begin position="33"/>
        <end position="70"/>
    </location>
</feature>
<dbReference type="InterPro" id="IPR046529">
    <property type="entry name" value="DUF6594"/>
</dbReference>
<feature type="transmembrane region" description="Helical" evidence="2">
    <location>
        <begin position="232"/>
        <end position="250"/>
    </location>
</feature>
<evidence type="ECO:0000256" key="1">
    <source>
        <dbReference type="SAM" id="Coils"/>
    </source>
</evidence>